<keyword evidence="2" id="KW-1185">Reference proteome</keyword>
<evidence type="ECO:0008006" key="3">
    <source>
        <dbReference type="Google" id="ProtNLM"/>
    </source>
</evidence>
<protein>
    <recommendedName>
        <fullName evidence="3">Fibronectin type III domain protein</fullName>
    </recommendedName>
</protein>
<dbReference type="CDD" id="cd00063">
    <property type="entry name" value="FN3"/>
    <property type="match status" value="1"/>
</dbReference>
<dbReference type="EMBL" id="CP136920">
    <property type="protein sequence ID" value="WOO43186.1"/>
    <property type="molecule type" value="Genomic_DNA"/>
</dbReference>
<dbReference type="InterPro" id="IPR036116">
    <property type="entry name" value="FN3_sf"/>
</dbReference>
<dbReference type="Gene3D" id="2.60.40.10">
    <property type="entry name" value="Immunoglobulins"/>
    <property type="match status" value="2"/>
</dbReference>
<organism evidence="1 2">
    <name type="scientific">Rubellicoccus peritrichatus</name>
    <dbReference type="NCBI Taxonomy" id="3080537"/>
    <lineage>
        <taxon>Bacteria</taxon>
        <taxon>Pseudomonadati</taxon>
        <taxon>Verrucomicrobiota</taxon>
        <taxon>Opitutia</taxon>
        <taxon>Puniceicoccales</taxon>
        <taxon>Cerasicoccaceae</taxon>
        <taxon>Rubellicoccus</taxon>
    </lineage>
</organism>
<dbReference type="SUPFAM" id="SSF48230">
    <property type="entry name" value="Chondroitin AC/alginate lyase"/>
    <property type="match status" value="1"/>
</dbReference>
<evidence type="ECO:0000313" key="2">
    <source>
        <dbReference type="Proteomes" id="UP001304300"/>
    </source>
</evidence>
<gene>
    <name evidence="1" type="ORF">RZN69_08775</name>
</gene>
<sequence length="1424" mass="155902">MNTFKKILIALVPFAGLLEAESVTMGVFANRGVDDDAVLSGLSATGFTITYTDEVSGTEGRGGVRNDIEDVLFSKVGDKLIYSFTYNSIVTSISKNNVLEAGFNFTNNFCIDFVTGYGSATDGRVKSVPTADPFTGGTVVGEVDFNFAEPSLTFSTGNTIDVTIELTLVGIDGSDYDYRVDVTYTSMTETSTLSRTVSDIGSNTVQLLYHVINDNDVNVEGDTWSVKNATLSYESLAAPFTLEATAQNGAVALDWDDSEDPSFDSFTVYRSEEGGANFVAVASGLTQSAYTDTGVANGTNYYYVVTETRSGEESSYGNEVFATPGSGSLIKYDLSLLDNFDGTPYNTRMTYPDPFDGGFFVMDPSDNVGRMDRMGKCVFGEGHSRAKIQTQVGLLHAKENHLGFTGSDVLNKEASLNNVLFKNSGTIYYAPLDTIFWLGREKDDEFDNQTAFNDMAYGLIITDTDDNGIASAGDVLELVSILYSTGTESVFGKTADQLTAIINFSPEVVGLTAQMDDSNNVILDWDDSLNPDVAFYTVYRSDESGSNYISVASGLTQSTYTDNGLLDGTTYYYVVTQTDSRANESELGDEVTPVPFVRPLAFPSLNTNYPIYSQLYSDVQIGNDVAAGKGLWSSEAPEALAAAYAYMHPQSSHRGDPAFLARLKVLLAATFDGWNATSRDSDLRDIGYCFQMTYAYALLKHYRSDVLTEDEISDWDAAMVRFADHNLSYSQLLFDDHILADLWLNGHIRLALGVYFAGVATGNSTYQTKAQQAIDIVMTQAVAGDGATHYVGFNNEAATYHGESIKYMLWWWLMTDSPEMKAALDKTIPYVPLSVEPAGFLEQSTAISYKHMYNGIRGQYAALLKAYLYGDRYNYYFGQDVEDSPSKIYELLLAILYRGPMTALTPPTDFILYDRAIMGPRGRWADWAFVATGRDVQSPEPEHADQGYDGRMTGKNTFVGAMALGAFANNTPLKGALDGVAPEFKRGTGVTNDWARSRSDDGMYRFLSQDENTSTITRNEFGTLATSYRLSERVSSNATSDWGAGTDWLGEQLWLLTGDRLVGLVQIRNETAASVYGLDTRIVLTGGRKNIIGQYYDLVETSSNEYEFAELRLRIGENTFGGPRTIQRVGMQNSAGDDYGAILRLHDAADSADDTLIQYPAGTRRWAVIECTRDGRSFANSLNNVHENDNNVAVLEVREADRSFYLIQNLTASARNYTGNFTGVADTPATLHRSWTDSVDIITPEPGNAIAINVDLPPYGHAIVVSGAAAANHSENQNHYENIFPETAASGMSNYLDWIYNQPSVGGDIYPDGDPDGDGIANLIEYGFGGDPADPANWTIQQPTLTIVGANAAFSYPRLQDSEMYGLSYSVEVCDDLASGVWETNSVLEPSFGEINSEFESVTHLFSIMEKSRAFFRVRIELVP</sequence>
<evidence type="ECO:0000313" key="1">
    <source>
        <dbReference type="EMBL" id="WOO43186.1"/>
    </source>
</evidence>
<accession>A0AAQ3QV83</accession>
<proteinExistence type="predicted"/>
<reference evidence="1 2" key="1">
    <citation type="submission" date="2023-10" db="EMBL/GenBank/DDBJ databases">
        <title>Rubellicoccus peritrichatus gen. nov., sp. nov., isolated from an algae of coral reef tank.</title>
        <authorList>
            <person name="Luo J."/>
        </authorList>
    </citation>
    <scope>NUCLEOTIDE SEQUENCE [LARGE SCALE GENOMIC DNA]</scope>
    <source>
        <strain evidence="1 2">CR14</strain>
    </source>
</reference>
<dbReference type="Proteomes" id="UP001304300">
    <property type="component" value="Chromosome"/>
</dbReference>
<dbReference type="InterPro" id="IPR013783">
    <property type="entry name" value="Ig-like_fold"/>
</dbReference>
<name>A0AAQ3QV83_9BACT</name>
<dbReference type="SUPFAM" id="SSF49265">
    <property type="entry name" value="Fibronectin type III"/>
    <property type="match status" value="2"/>
</dbReference>
<dbReference type="KEGG" id="puo:RZN69_08775"/>
<dbReference type="InterPro" id="IPR003961">
    <property type="entry name" value="FN3_dom"/>
</dbReference>
<dbReference type="RefSeq" id="WP_317835728.1">
    <property type="nucleotide sequence ID" value="NZ_CP136920.1"/>
</dbReference>
<dbReference type="InterPro" id="IPR008929">
    <property type="entry name" value="Chondroitin_lyas"/>
</dbReference>